<gene>
    <name evidence="1" type="ORF">skT53_34480</name>
</gene>
<evidence type="ECO:0000313" key="2">
    <source>
        <dbReference type="Proteomes" id="UP000593802"/>
    </source>
</evidence>
<evidence type="ECO:0008006" key="3">
    <source>
        <dbReference type="Google" id="ProtNLM"/>
    </source>
</evidence>
<accession>A0A7I8DE28</accession>
<proteinExistence type="predicted"/>
<dbReference type="InterPro" id="IPR036259">
    <property type="entry name" value="MFS_trans_sf"/>
</dbReference>
<protein>
    <recommendedName>
        <fullName evidence="3">Major facilitator superfamily (MFS) profile domain-containing protein</fullName>
    </recommendedName>
</protein>
<dbReference type="SUPFAM" id="SSF103473">
    <property type="entry name" value="MFS general substrate transporter"/>
    <property type="match status" value="1"/>
</dbReference>
<sequence length="73" mass="8412">MFGKSRKWLILIPIVLGLSMDLLDMTIINVAIPQIMIQFGSDIDLVQYVITAYMVHWTLRANYCVFGRYTGNE</sequence>
<dbReference type="AlphaFoldDB" id="A0A7I8DE28"/>
<keyword evidence="2" id="KW-1185">Reference proteome</keyword>
<evidence type="ECO:0000313" key="1">
    <source>
        <dbReference type="EMBL" id="BCJ88463.1"/>
    </source>
</evidence>
<organism evidence="1 2">
    <name type="scientific">Effusibacillus dendaii</name>
    <dbReference type="NCBI Taxonomy" id="2743772"/>
    <lineage>
        <taxon>Bacteria</taxon>
        <taxon>Bacillati</taxon>
        <taxon>Bacillota</taxon>
        <taxon>Bacilli</taxon>
        <taxon>Bacillales</taxon>
        <taxon>Alicyclobacillaceae</taxon>
        <taxon>Effusibacillus</taxon>
    </lineage>
</organism>
<dbReference type="Proteomes" id="UP000593802">
    <property type="component" value="Chromosome"/>
</dbReference>
<dbReference type="KEGG" id="eff:skT53_34480"/>
<reference evidence="1 2" key="1">
    <citation type="submission" date="2020-08" db="EMBL/GenBank/DDBJ databases">
        <title>Complete Genome Sequence of Effusibacillus dendaii Strain skT53, Isolated from Farmland soil.</title>
        <authorList>
            <person name="Konishi T."/>
            <person name="Kawasaki H."/>
        </authorList>
    </citation>
    <scope>NUCLEOTIDE SEQUENCE [LARGE SCALE GENOMIC DNA]</scope>
    <source>
        <strain evidence="2">skT53</strain>
    </source>
</reference>
<dbReference type="RefSeq" id="WP_200761060.1">
    <property type="nucleotide sequence ID" value="NZ_AP023366.1"/>
</dbReference>
<name>A0A7I8DE28_9BACL</name>
<dbReference type="EMBL" id="AP023366">
    <property type="protein sequence ID" value="BCJ88463.1"/>
    <property type="molecule type" value="Genomic_DNA"/>
</dbReference>